<keyword evidence="6 8" id="KW-1133">Transmembrane helix</keyword>
<evidence type="ECO:0000256" key="5">
    <source>
        <dbReference type="ARBA" id="ARBA00022692"/>
    </source>
</evidence>
<proteinExistence type="inferred from homology"/>
<feature type="domain" description="ABC transmembrane type-2" evidence="9">
    <location>
        <begin position="123"/>
        <end position="361"/>
    </location>
</feature>
<comment type="subcellular location">
    <subcellularLocation>
        <location evidence="1 8">Cell membrane</location>
        <topology evidence="1 8">Multi-pass membrane protein</topology>
    </subcellularLocation>
</comment>
<feature type="transmembrane region" description="Helical" evidence="8">
    <location>
        <begin position="20"/>
        <end position="39"/>
    </location>
</feature>
<evidence type="ECO:0000256" key="8">
    <source>
        <dbReference type="RuleBase" id="RU361157"/>
    </source>
</evidence>
<dbReference type="InterPro" id="IPR013525">
    <property type="entry name" value="ABC2_TM"/>
</dbReference>
<comment type="caution">
    <text evidence="10">The sequence shown here is derived from an EMBL/GenBank/DDBJ whole genome shotgun (WGS) entry which is preliminary data.</text>
</comment>
<sequence length="362" mass="40304">MILKYLIWKEFIQIRHNPFLLRLIVIFPIVIMCVVPWVTTLEVKNVGISVVDNDHSTVSAQLTNRIVASPYFKFKGVYGTYAEALHGIEKSDIDIAMVIPPHYERNLVSGRQPQVLIAANAVNGTKGSIGSAYLANIVYRQRAETTVTTAPSPVATLPIFNPNKDYKVYMIPALLALLTVMFCGFIPALNIVSEKEKGTIEQINVTPVRKGTFILAKLIPYWFIALFVATVCLLLSWGVYDITPNGSVFSVYVLIILLAFVFSGLGLIVSNYSDAMQQAMLVMWFLMVCLMLLSGLFTPIASMPNWARHLTFVNPLRYFIDAIRTVFVRGGSLSSIIPQLIVLIAFATAINVWAVQSYKKNS</sequence>
<dbReference type="InterPro" id="IPR000412">
    <property type="entry name" value="ABC_2_transport"/>
</dbReference>
<evidence type="ECO:0000256" key="4">
    <source>
        <dbReference type="ARBA" id="ARBA00022475"/>
    </source>
</evidence>
<feature type="transmembrane region" description="Helical" evidence="8">
    <location>
        <begin position="281"/>
        <end position="301"/>
    </location>
</feature>
<keyword evidence="3 8" id="KW-0813">Transport</keyword>
<dbReference type="GO" id="GO:0140359">
    <property type="term" value="F:ABC-type transporter activity"/>
    <property type="evidence" value="ECO:0007669"/>
    <property type="project" value="InterPro"/>
</dbReference>
<evidence type="ECO:0000259" key="9">
    <source>
        <dbReference type="PROSITE" id="PS51012"/>
    </source>
</evidence>
<comment type="similarity">
    <text evidence="2 8">Belongs to the ABC-2 integral membrane protein family.</text>
</comment>
<keyword evidence="5 8" id="KW-0812">Transmembrane</keyword>
<dbReference type="RefSeq" id="WP_021583017.1">
    <property type="nucleotide sequence ID" value="NZ_AWET01000007.1"/>
</dbReference>
<dbReference type="PANTHER" id="PTHR30294">
    <property type="entry name" value="MEMBRANE COMPONENT OF ABC TRANSPORTER YHHJ-RELATED"/>
    <property type="match status" value="1"/>
</dbReference>
<dbReference type="Proteomes" id="UP000016600">
    <property type="component" value="Unassembled WGS sequence"/>
</dbReference>
<reference evidence="10 11" key="1">
    <citation type="submission" date="2013-08" db="EMBL/GenBank/DDBJ databases">
        <authorList>
            <person name="Durkin A.S."/>
            <person name="Haft D.R."/>
            <person name="McCorrison J."/>
            <person name="Torralba M."/>
            <person name="Gillis M."/>
            <person name="Haft D.H."/>
            <person name="Methe B."/>
            <person name="Sutton G."/>
            <person name="Nelson K.E."/>
        </authorList>
    </citation>
    <scope>NUCLEOTIDE SEQUENCE [LARGE SCALE GENOMIC DNA]</scope>
    <source>
        <strain evidence="10 11">F0068</strain>
    </source>
</reference>
<protein>
    <recommendedName>
        <fullName evidence="8">Transport permease protein</fullName>
    </recommendedName>
</protein>
<dbReference type="PROSITE" id="PS51012">
    <property type="entry name" value="ABC_TM2"/>
    <property type="match status" value="1"/>
</dbReference>
<dbReference type="PRINTS" id="PR00164">
    <property type="entry name" value="ABC2TRNSPORT"/>
</dbReference>
<keyword evidence="11" id="KW-1185">Reference proteome</keyword>
<dbReference type="Gene3D" id="3.40.1710.10">
    <property type="entry name" value="abc type-2 transporter like domain"/>
    <property type="match status" value="1"/>
</dbReference>
<feature type="transmembrane region" description="Helical" evidence="8">
    <location>
        <begin position="169"/>
        <end position="192"/>
    </location>
</feature>
<dbReference type="InterPro" id="IPR047817">
    <property type="entry name" value="ABC2_TM_bact-type"/>
</dbReference>
<evidence type="ECO:0000256" key="6">
    <source>
        <dbReference type="ARBA" id="ARBA00022989"/>
    </source>
</evidence>
<evidence type="ECO:0000256" key="2">
    <source>
        <dbReference type="ARBA" id="ARBA00007783"/>
    </source>
</evidence>
<feature type="transmembrane region" description="Helical" evidence="8">
    <location>
        <begin position="336"/>
        <end position="355"/>
    </location>
</feature>
<keyword evidence="4 8" id="KW-1003">Cell membrane</keyword>
<evidence type="ECO:0000313" key="11">
    <source>
        <dbReference type="Proteomes" id="UP000016600"/>
    </source>
</evidence>
<evidence type="ECO:0000313" key="10">
    <source>
        <dbReference type="EMBL" id="ERK03901.1"/>
    </source>
</evidence>
<gene>
    <name evidence="10" type="ORF">HMPREF1218_0381</name>
</gene>
<dbReference type="GO" id="GO:0043190">
    <property type="term" value="C:ATP-binding cassette (ABC) transporter complex"/>
    <property type="evidence" value="ECO:0007669"/>
    <property type="project" value="InterPro"/>
</dbReference>
<feature type="transmembrane region" description="Helical" evidence="8">
    <location>
        <begin position="213"/>
        <end position="237"/>
    </location>
</feature>
<evidence type="ECO:0000256" key="3">
    <source>
        <dbReference type="ARBA" id="ARBA00022448"/>
    </source>
</evidence>
<dbReference type="Pfam" id="PF12698">
    <property type="entry name" value="ABC2_membrane_3"/>
    <property type="match status" value="1"/>
</dbReference>
<dbReference type="EMBL" id="AWET01000007">
    <property type="protein sequence ID" value="ERK03901.1"/>
    <property type="molecule type" value="Genomic_DNA"/>
</dbReference>
<dbReference type="PATRIC" id="fig|1081904.3.peg.356"/>
<dbReference type="InterPro" id="IPR051449">
    <property type="entry name" value="ABC-2_transporter_component"/>
</dbReference>
<keyword evidence="7 8" id="KW-0472">Membrane</keyword>
<evidence type="ECO:0000256" key="7">
    <source>
        <dbReference type="ARBA" id="ARBA00023136"/>
    </source>
</evidence>
<feature type="transmembrane region" description="Helical" evidence="8">
    <location>
        <begin position="249"/>
        <end position="269"/>
    </location>
</feature>
<evidence type="ECO:0000256" key="1">
    <source>
        <dbReference type="ARBA" id="ARBA00004651"/>
    </source>
</evidence>
<organism evidence="10 11">
    <name type="scientific">Hoylesella pleuritidis F0068</name>
    <dbReference type="NCBI Taxonomy" id="1081904"/>
    <lineage>
        <taxon>Bacteria</taxon>
        <taxon>Pseudomonadati</taxon>
        <taxon>Bacteroidota</taxon>
        <taxon>Bacteroidia</taxon>
        <taxon>Bacteroidales</taxon>
        <taxon>Prevotellaceae</taxon>
        <taxon>Hoylesella</taxon>
    </lineage>
</organism>
<accession>U2LHZ8</accession>
<dbReference type="AlphaFoldDB" id="U2LHZ8"/>
<name>U2LHZ8_9BACT</name>
<dbReference type="PANTHER" id="PTHR30294:SF29">
    <property type="entry name" value="MULTIDRUG ABC TRANSPORTER PERMEASE YBHS-RELATED"/>
    <property type="match status" value="1"/>
</dbReference>